<dbReference type="InterPro" id="IPR027417">
    <property type="entry name" value="P-loop_NTPase"/>
</dbReference>
<reference evidence="2" key="1">
    <citation type="submission" date="2020-05" db="EMBL/GenBank/DDBJ databases">
        <authorList>
            <person name="Chiriac C."/>
            <person name="Salcher M."/>
            <person name="Ghai R."/>
            <person name="Kavagutti S V."/>
        </authorList>
    </citation>
    <scope>NUCLEOTIDE SEQUENCE</scope>
</reference>
<name>A0A6J7CV28_9ZZZZ</name>
<dbReference type="Gene3D" id="3.40.50.300">
    <property type="entry name" value="P-loop containing nucleotide triphosphate hydrolases"/>
    <property type="match status" value="1"/>
</dbReference>
<dbReference type="AlphaFoldDB" id="A0A6J7CV28"/>
<protein>
    <submittedName>
        <fullName evidence="2">Unannotated protein</fullName>
    </submittedName>
</protein>
<evidence type="ECO:0000313" key="2">
    <source>
        <dbReference type="EMBL" id="CAB4858893.1"/>
    </source>
</evidence>
<evidence type="ECO:0000313" key="3">
    <source>
        <dbReference type="EMBL" id="CAB4912258.1"/>
    </source>
</evidence>
<dbReference type="EMBL" id="CAFBQL010000002">
    <property type="protein sequence ID" value="CAB5054955.1"/>
    <property type="molecule type" value="Genomic_DNA"/>
</dbReference>
<sequence>MPTPILSEVKIAVFGHSSANPAGIAHLFGALVVSSTETECDLAIFTVNPADGIDQKTIDDWEALNDRLVPRLVLVTELDESESDFDDAVMLANRVFDKTVTPFLVLHNNDGTACALISMQDLSIIDYSVTPPQVIESDPDHKILVSEFQKEYLEEIEMMGENAFEAGLLFPAIPIWPDREIGVDIVRKYISRLAH</sequence>
<evidence type="ECO:0000313" key="1">
    <source>
        <dbReference type="EMBL" id="CAB4656736.1"/>
    </source>
</evidence>
<organism evidence="2">
    <name type="scientific">freshwater metagenome</name>
    <dbReference type="NCBI Taxonomy" id="449393"/>
    <lineage>
        <taxon>unclassified sequences</taxon>
        <taxon>metagenomes</taxon>
        <taxon>ecological metagenomes</taxon>
    </lineage>
</organism>
<evidence type="ECO:0000313" key="4">
    <source>
        <dbReference type="EMBL" id="CAB5054955.1"/>
    </source>
</evidence>
<dbReference type="SUPFAM" id="SSF52540">
    <property type="entry name" value="P-loop containing nucleoside triphosphate hydrolases"/>
    <property type="match status" value="1"/>
</dbReference>
<dbReference type="EMBL" id="CAFBLE010000002">
    <property type="protein sequence ID" value="CAB4858893.1"/>
    <property type="molecule type" value="Genomic_DNA"/>
</dbReference>
<gene>
    <name evidence="1" type="ORF">UFOPK2289_00164</name>
    <name evidence="2" type="ORF">UFOPK3346_00358</name>
    <name evidence="3" type="ORF">UFOPK3670_00112</name>
    <name evidence="4" type="ORF">UFOPK4308_00385</name>
</gene>
<accession>A0A6J7CV28</accession>
<dbReference type="EMBL" id="CAEZWT010000003">
    <property type="protein sequence ID" value="CAB4656736.1"/>
    <property type="molecule type" value="Genomic_DNA"/>
</dbReference>
<proteinExistence type="predicted"/>
<dbReference type="EMBL" id="CAFBMV010000001">
    <property type="protein sequence ID" value="CAB4912258.1"/>
    <property type="molecule type" value="Genomic_DNA"/>
</dbReference>